<accession>A0A1M5XCR2</accession>
<dbReference type="SUPFAM" id="SSF48695">
    <property type="entry name" value="Multiheme cytochromes"/>
    <property type="match status" value="1"/>
</dbReference>
<protein>
    <submittedName>
        <fullName evidence="7">Class III cytochrome C family protein</fullName>
    </submittedName>
</protein>
<dbReference type="AlphaFoldDB" id="A0A1M5XCR2"/>
<evidence type="ECO:0000256" key="5">
    <source>
        <dbReference type="ARBA" id="ARBA00023004"/>
    </source>
</evidence>
<keyword evidence="1" id="KW-0813">Transport</keyword>
<dbReference type="GO" id="GO:0020037">
    <property type="term" value="F:heme binding"/>
    <property type="evidence" value="ECO:0007669"/>
    <property type="project" value="InterPro"/>
</dbReference>
<feature type="binding site" description="axial binding residue" evidence="6">
    <location>
        <position position="132"/>
    </location>
    <ligand>
        <name>heme c</name>
        <dbReference type="ChEBI" id="CHEBI:61717"/>
        <label>1</label>
    </ligand>
    <ligandPart>
        <name>Fe</name>
        <dbReference type="ChEBI" id="CHEBI:18248"/>
    </ligandPart>
</feature>
<proteinExistence type="predicted"/>
<organism evidence="7 8">
    <name type="scientific">Desulfofustis glycolicus DSM 9705</name>
    <dbReference type="NCBI Taxonomy" id="1121409"/>
    <lineage>
        <taxon>Bacteria</taxon>
        <taxon>Pseudomonadati</taxon>
        <taxon>Thermodesulfobacteriota</taxon>
        <taxon>Desulfobulbia</taxon>
        <taxon>Desulfobulbales</taxon>
        <taxon>Desulfocapsaceae</taxon>
        <taxon>Desulfofustis</taxon>
    </lineage>
</organism>
<sequence>MNKRHDHLFPGMLMLLGIVFILTAARTGSATDPSDYLDLDRLGDRYGEVAFDHALHADYAACSECHHHTTGEAPSDPVCAACHQAGDEAESVSCATCHPVQPFAVELIEQKANSTRYHIDIVGLQGAYHLNCLSCHEAIGGPTGCTDCHQSQP</sequence>
<dbReference type="PRINTS" id="PR00609">
    <property type="entry name" value="CYTOCHROMEC3"/>
</dbReference>
<feature type="binding site" description="axial binding residue" evidence="6">
    <location>
        <position position="65"/>
    </location>
    <ligand>
        <name>heme c</name>
        <dbReference type="ChEBI" id="CHEBI:61717"/>
        <label>1</label>
    </ligand>
    <ligandPart>
        <name>Fe</name>
        <dbReference type="ChEBI" id="CHEBI:18248"/>
    </ligandPart>
</feature>
<dbReference type="InterPro" id="IPR036280">
    <property type="entry name" value="Multihaem_cyt_sf"/>
</dbReference>
<feature type="binding site" description="axial binding residue" evidence="6">
    <location>
        <position position="149"/>
    </location>
    <ligand>
        <name>heme c</name>
        <dbReference type="ChEBI" id="CHEBI:61717"/>
        <label>1</label>
    </ligand>
    <ligandPart>
        <name>Fe</name>
        <dbReference type="ChEBI" id="CHEBI:18248"/>
    </ligandPart>
</feature>
<feature type="binding site" description="axial binding residue" evidence="6">
    <location>
        <position position="66"/>
    </location>
    <ligand>
        <name>heme c</name>
        <dbReference type="ChEBI" id="CHEBI:61717"/>
        <label>1</label>
    </ligand>
    <ligandPart>
        <name>Fe</name>
        <dbReference type="ChEBI" id="CHEBI:18248"/>
    </ligandPart>
</feature>
<comment type="cofactor">
    <cofactor evidence="6">
        <name>heme c</name>
        <dbReference type="ChEBI" id="CHEBI:61717"/>
    </cofactor>
    <text evidence="6">Binds 4 heme c groups covalently per monomer.</text>
</comment>
<keyword evidence="4" id="KW-0249">Electron transport</keyword>
<feature type="binding site" description="axial binding residue" evidence="6">
    <location>
        <position position="53"/>
    </location>
    <ligand>
        <name>heme c</name>
        <dbReference type="ChEBI" id="CHEBI:61717"/>
        <label>1</label>
    </ligand>
    <ligandPart>
        <name>Fe</name>
        <dbReference type="ChEBI" id="CHEBI:18248"/>
    </ligandPart>
</feature>
<evidence type="ECO:0000256" key="4">
    <source>
        <dbReference type="ARBA" id="ARBA00022982"/>
    </source>
</evidence>
<keyword evidence="2 6" id="KW-0349">Heme</keyword>
<dbReference type="CDD" id="cd08168">
    <property type="entry name" value="Cytochrom_C3"/>
    <property type="match status" value="1"/>
</dbReference>
<dbReference type="RefSeq" id="WP_073377333.1">
    <property type="nucleotide sequence ID" value="NZ_FQXS01000019.1"/>
</dbReference>
<feature type="binding site" description="axial binding residue" evidence="6">
    <location>
        <position position="135"/>
    </location>
    <ligand>
        <name>heme c</name>
        <dbReference type="ChEBI" id="CHEBI:61717"/>
        <label>1</label>
    </ligand>
    <ligandPart>
        <name>Fe</name>
        <dbReference type="ChEBI" id="CHEBI:18248"/>
    </ligandPart>
</feature>
<dbReference type="EMBL" id="FQXS01000019">
    <property type="protein sequence ID" value="SHH97529.1"/>
    <property type="molecule type" value="Genomic_DNA"/>
</dbReference>
<feature type="binding site" description="axial binding residue" evidence="6">
    <location>
        <position position="56"/>
    </location>
    <ligand>
        <name>heme c</name>
        <dbReference type="ChEBI" id="CHEBI:61717"/>
        <label>1</label>
    </ligand>
    <ligandPart>
        <name>Fe</name>
        <dbReference type="ChEBI" id="CHEBI:18248"/>
    </ligandPart>
</feature>
<dbReference type="GO" id="GO:0009055">
    <property type="term" value="F:electron transfer activity"/>
    <property type="evidence" value="ECO:0007669"/>
    <property type="project" value="InterPro"/>
</dbReference>
<evidence type="ECO:0000256" key="6">
    <source>
        <dbReference type="PIRSR" id="PIRSR602322-1"/>
    </source>
</evidence>
<evidence type="ECO:0000313" key="8">
    <source>
        <dbReference type="Proteomes" id="UP000184139"/>
    </source>
</evidence>
<dbReference type="Proteomes" id="UP000184139">
    <property type="component" value="Unassembled WGS sequence"/>
</dbReference>
<feature type="binding site" description="axial binding residue" evidence="6">
    <location>
        <position position="98"/>
    </location>
    <ligand>
        <name>heme c</name>
        <dbReference type="ChEBI" id="CHEBI:61717"/>
        <label>1</label>
    </ligand>
    <ligandPart>
        <name>Fe</name>
        <dbReference type="ChEBI" id="CHEBI:18248"/>
    </ligandPart>
</feature>
<dbReference type="InterPro" id="IPR002322">
    <property type="entry name" value="Cyt_c_III"/>
</dbReference>
<dbReference type="STRING" id="1121409.SAMN02745124_02955"/>
<keyword evidence="3 6" id="KW-0479">Metal-binding</keyword>
<feature type="binding site" description="axial binding residue" evidence="6">
    <location>
        <position position="148"/>
    </location>
    <ligand>
        <name>heme c</name>
        <dbReference type="ChEBI" id="CHEBI:61717"/>
        <label>1</label>
    </ligand>
    <ligandPart>
        <name>Fe</name>
        <dbReference type="ChEBI" id="CHEBI:18248"/>
    </ligandPart>
</feature>
<feature type="binding site" description="covalent" evidence="6">
    <location>
        <position position="136"/>
    </location>
    <ligand>
        <name>heme c</name>
        <dbReference type="ChEBI" id="CHEBI:61717"/>
        <label>4</label>
    </ligand>
</feature>
<dbReference type="GO" id="GO:0046872">
    <property type="term" value="F:metal ion binding"/>
    <property type="evidence" value="ECO:0007669"/>
    <property type="project" value="UniProtKB-KW"/>
</dbReference>
<name>A0A1M5XCR2_9BACT</name>
<feature type="binding site" description="axial binding residue" evidence="6">
    <location>
        <position position="97"/>
    </location>
    <ligand>
        <name>heme c</name>
        <dbReference type="ChEBI" id="CHEBI:61717"/>
        <label>1</label>
    </ligand>
    <ligandPart>
        <name>Fe</name>
        <dbReference type="ChEBI" id="CHEBI:18248"/>
    </ligandPart>
</feature>
<feature type="binding site" description="axial binding residue" evidence="6">
    <location>
        <position position="62"/>
    </location>
    <ligand>
        <name>heme c</name>
        <dbReference type="ChEBI" id="CHEBI:61717"/>
        <label>1</label>
    </ligand>
    <ligandPart>
        <name>Fe</name>
        <dbReference type="ChEBI" id="CHEBI:18248"/>
    </ligandPart>
</feature>
<keyword evidence="5 6" id="KW-0408">Iron</keyword>
<reference evidence="7 8" key="1">
    <citation type="submission" date="2016-11" db="EMBL/GenBank/DDBJ databases">
        <authorList>
            <person name="Jaros S."/>
            <person name="Januszkiewicz K."/>
            <person name="Wedrychowicz H."/>
        </authorList>
    </citation>
    <scope>NUCLEOTIDE SEQUENCE [LARGE SCALE GENOMIC DNA]</scope>
    <source>
        <strain evidence="7 8">DSM 9705</strain>
    </source>
</reference>
<evidence type="ECO:0000256" key="3">
    <source>
        <dbReference type="ARBA" id="ARBA00022723"/>
    </source>
</evidence>
<evidence type="ECO:0000256" key="1">
    <source>
        <dbReference type="ARBA" id="ARBA00022448"/>
    </source>
</evidence>
<dbReference type="OrthoDB" id="5421852at2"/>
<dbReference type="Gene3D" id="3.90.10.10">
    <property type="entry name" value="Cytochrome C3"/>
    <property type="match status" value="1"/>
</dbReference>
<keyword evidence="8" id="KW-1185">Reference proteome</keyword>
<evidence type="ECO:0000256" key="2">
    <source>
        <dbReference type="ARBA" id="ARBA00022617"/>
    </source>
</evidence>
<evidence type="ECO:0000313" key="7">
    <source>
        <dbReference type="EMBL" id="SHH97529.1"/>
    </source>
</evidence>
<feature type="binding site" description="axial binding residue" evidence="6">
    <location>
        <position position="145"/>
    </location>
    <ligand>
        <name>heme c</name>
        <dbReference type="ChEBI" id="CHEBI:61717"/>
        <label>1</label>
    </ligand>
    <ligandPart>
        <name>Fe</name>
        <dbReference type="ChEBI" id="CHEBI:18248"/>
    </ligandPart>
</feature>
<feature type="binding site" description="covalent" evidence="6">
    <location>
        <position position="67"/>
    </location>
    <ligand>
        <name>heme c</name>
        <dbReference type="ChEBI" id="CHEBI:61717"/>
        <label>1</label>
    </ligand>
</feature>
<gene>
    <name evidence="7" type="ORF">SAMN02745124_02955</name>
</gene>